<dbReference type="AlphaFoldDB" id="A0A1D2MPD7"/>
<gene>
    <name evidence="3" type="ORF">Ocin01_11826</name>
</gene>
<dbReference type="Pfam" id="PF12937">
    <property type="entry name" value="F-box-like"/>
    <property type="match status" value="1"/>
</dbReference>
<keyword evidence="4" id="KW-1185">Reference proteome</keyword>
<organism evidence="3 4">
    <name type="scientific">Orchesella cincta</name>
    <name type="common">Springtail</name>
    <name type="synonym">Podura cincta</name>
    <dbReference type="NCBI Taxonomy" id="48709"/>
    <lineage>
        <taxon>Eukaryota</taxon>
        <taxon>Metazoa</taxon>
        <taxon>Ecdysozoa</taxon>
        <taxon>Arthropoda</taxon>
        <taxon>Hexapoda</taxon>
        <taxon>Collembola</taxon>
        <taxon>Entomobryomorpha</taxon>
        <taxon>Entomobryoidea</taxon>
        <taxon>Orchesellidae</taxon>
        <taxon>Orchesellinae</taxon>
        <taxon>Orchesella</taxon>
    </lineage>
</organism>
<dbReference type="OMA" id="RICEQNF"/>
<accession>A0A1D2MPD7</accession>
<comment type="caution">
    <text evidence="3">The sequence shown here is derived from an EMBL/GenBank/DDBJ whole genome shotgun (WGS) entry which is preliminary data.</text>
</comment>
<protein>
    <recommendedName>
        <fullName evidence="2">F-box domain-containing protein</fullName>
    </recommendedName>
</protein>
<dbReference type="EMBL" id="LJIJ01000739">
    <property type="protein sequence ID" value="ODM94856.1"/>
    <property type="molecule type" value="Genomic_DNA"/>
</dbReference>
<dbReference type="SUPFAM" id="SSF81383">
    <property type="entry name" value="F-box domain"/>
    <property type="match status" value="1"/>
</dbReference>
<evidence type="ECO:0000259" key="2">
    <source>
        <dbReference type="PROSITE" id="PS50181"/>
    </source>
</evidence>
<evidence type="ECO:0000313" key="4">
    <source>
        <dbReference type="Proteomes" id="UP000094527"/>
    </source>
</evidence>
<dbReference type="InterPro" id="IPR036047">
    <property type="entry name" value="F-box-like_dom_sf"/>
</dbReference>
<evidence type="ECO:0000313" key="3">
    <source>
        <dbReference type="EMBL" id="ODM94856.1"/>
    </source>
</evidence>
<feature type="transmembrane region" description="Helical" evidence="1">
    <location>
        <begin position="468"/>
        <end position="490"/>
    </location>
</feature>
<keyword evidence="1" id="KW-0472">Membrane</keyword>
<dbReference type="Gene3D" id="1.20.1280.50">
    <property type="match status" value="1"/>
</dbReference>
<dbReference type="OrthoDB" id="27842at2759"/>
<keyword evidence="1" id="KW-1133">Transmembrane helix</keyword>
<name>A0A1D2MPD7_ORCCI</name>
<proteinExistence type="predicted"/>
<dbReference type="Proteomes" id="UP000094527">
    <property type="component" value="Unassembled WGS sequence"/>
</dbReference>
<dbReference type="CDD" id="cd09917">
    <property type="entry name" value="F-box_SF"/>
    <property type="match status" value="1"/>
</dbReference>
<dbReference type="SMART" id="SM00256">
    <property type="entry name" value="FBOX"/>
    <property type="match status" value="1"/>
</dbReference>
<reference evidence="3 4" key="1">
    <citation type="journal article" date="2016" name="Genome Biol. Evol.">
        <title>Gene Family Evolution Reflects Adaptation to Soil Environmental Stressors in the Genome of the Collembolan Orchesella cincta.</title>
        <authorList>
            <person name="Faddeeva-Vakhrusheva A."/>
            <person name="Derks M.F."/>
            <person name="Anvar S.Y."/>
            <person name="Agamennone V."/>
            <person name="Suring W."/>
            <person name="Smit S."/>
            <person name="van Straalen N.M."/>
            <person name="Roelofs D."/>
        </authorList>
    </citation>
    <scope>NUCLEOTIDE SEQUENCE [LARGE SCALE GENOMIC DNA]</scope>
    <source>
        <tissue evidence="3">Mixed pool</tissue>
    </source>
</reference>
<keyword evidence="1" id="KW-0812">Transmembrane</keyword>
<dbReference type="InterPro" id="IPR001810">
    <property type="entry name" value="F-box_dom"/>
</dbReference>
<sequence>MEEEDSTEDADPTSPSTVEDLPVELLLKLFHCLDSNTINTASLVSKKWHTVIDEMVGRKLFIGRQCQFVPQDQDRYLHQYVDISKISEIGVVECFVGEVTDPNQTQTLLTYLVTRLKKVIYGDQTTEFKAPYLLKSIHFDGPIPCQYFNSMMKTLPNLMHIELHMTSFCSLQTSSLENLGWKRLKSLRIWGHRLTDGIFTTFYPADKILPNILVLLSNYFPALSSYSIEYPFDIRDEKTLTQNIFIFLKRHPYLSKFKICVNISITDDGSEFETAADREWIREAKTTSKRLNLKSLEIIISSMRKVRLAKLWMAFVEQQKSLETVTILSFRIPPLMMSTICVNNWQTLKKLFISRILMSNSNNNGRNVQIDCNDLTRCVKLTNFTCEGMLSNFTEPGLISTRSLPKSIVHLEIGGLPLLHSDAHGLFFDLPELKNICLTDVGNLGRFGVAVETIRQTIALRRIMIVTIYRSVCVFVFFSPFGGIFSILLSSRQAFVNSKKGPYDYILGI</sequence>
<dbReference type="PROSITE" id="PS50181">
    <property type="entry name" value="FBOX"/>
    <property type="match status" value="1"/>
</dbReference>
<evidence type="ECO:0000256" key="1">
    <source>
        <dbReference type="SAM" id="Phobius"/>
    </source>
</evidence>
<feature type="domain" description="F-box" evidence="2">
    <location>
        <begin position="15"/>
        <end position="64"/>
    </location>
</feature>